<name>A0A843VR78_COLES</name>
<evidence type="ECO:0000313" key="2">
    <source>
        <dbReference type="EMBL" id="MQL96060.1"/>
    </source>
</evidence>
<dbReference type="Gene3D" id="2.60.120.10">
    <property type="entry name" value="Jelly Rolls"/>
    <property type="match status" value="1"/>
</dbReference>
<proteinExistence type="predicted"/>
<dbReference type="SUPFAM" id="SSF51182">
    <property type="entry name" value="RmlC-like cupins"/>
    <property type="match status" value="1"/>
</dbReference>
<gene>
    <name evidence="2" type="ORF">Taro_028734</name>
</gene>
<evidence type="ECO:0000259" key="1">
    <source>
        <dbReference type="Pfam" id="PF00190"/>
    </source>
</evidence>
<evidence type="ECO:0000313" key="3">
    <source>
        <dbReference type="Proteomes" id="UP000652761"/>
    </source>
</evidence>
<organism evidence="2 3">
    <name type="scientific">Colocasia esculenta</name>
    <name type="common">Wild taro</name>
    <name type="synonym">Arum esculentum</name>
    <dbReference type="NCBI Taxonomy" id="4460"/>
    <lineage>
        <taxon>Eukaryota</taxon>
        <taxon>Viridiplantae</taxon>
        <taxon>Streptophyta</taxon>
        <taxon>Embryophyta</taxon>
        <taxon>Tracheophyta</taxon>
        <taxon>Spermatophyta</taxon>
        <taxon>Magnoliopsida</taxon>
        <taxon>Liliopsida</taxon>
        <taxon>Araceae</taxon>
        <taxon>Aroideae</taxon>
        <taxon>Colocasieae</taxon>
        <taxon>Colocasia</taxon>
    </lineage>
</organism>
<dbReference type="InterPro" id="IPR014710">
    <property type="entry name" value="RmlC-like_jellyroll"/>
</dbReference>
<dbReference type="OrthoDB" id="1723875at2759"/>
<comment type="caution">
    <text evidence="2">The sequence shown here is derived from an EMBL/GenBank/DDBJ whole genome shotgun (WGS) entry which is preliminary data.</text>
</comment>
<keyword evidence="3" id="KW-1185">Reference proteome</keyword>
<reference evidence="2" key="1">
    <citation type="submission" date="2017-07" db="EMBL/GenBank/DDBJ databases">
        <title>Taro Niue Genome Assembly and Annotation.</title>
        <authorList>
            <person name="Atibalentja N."/>
            <person name="Keating K."/>
            <person name="Fields C.J."/>
        </authorList>
    </citation>
    <scope>NUCLEOTIDE SEQUENCE</scope>
    <source>
        <strain evidence="2">Niue_2</strain>
        <tissue evidence="2">Leaf</tissue>
    </source>
</reference>
<dbReference type="InterPro" id="IPR011051">
    <property type="entry name" value="RmlC_Cupin_sf"/>
</dbReference>
<dbReference type="Proteomes" id="UP000652761">
    <property type="component" value="Unassembled WGS sequence"/>
</dbReference>
<feature type="domain" description="Cupin type-1" evidence="1">
    <location>
        <begin position="1"/>
        <end position="56"/>
    </location>
</feature>
<protein>
    <recommendedName>
        <fullName evidence="1">Cupin type-1 domain-containing protein</fullName>
    </recommendedName>
</protein>
<dbReference type="EMBL" id="NMUH01001871">
    <property type="protein sequence ID" value="MQL96060.1"/>
    <property type="molecule type" value="Genomic_DNA"/>
</dbReference>
<accession>A0A843VR78</accession>
<dbReference type="InterPro" id="IPR006045">
    <property type="entry name" value="Cupin_1"/>
</dbReference>
<sequence length="63" mass="6877">MFVFPKGLPHYHLNMDGKYPTIPVSAFGSANVGTVVLPKALFTSCIGKDVLAKSFKNPRARLK</sequence>
<dbReference type="Pfam" id="PF00190">
    <property type="entry name" value="Cupin_1"/>
    <property type="match status" value="1"/>
</dbReference>
<dbReference type="AlphaFoldDB" id="A0A843VR78"/>